<proteinExistence type="predicted"/>
<dbReference type="AlphaFoldDB" id="A0AAD8BEM0"/>
<keyword evidence="2" id="KW-1185">Reference proteome</keyword>
<gene>
    <name evidence="1" type="ORF">Bpfe_017957</name>
</gene>
<protein>
    <submittedName>
        <fullName evidence="1">Uncharacterized protein</fullName>
    </submittedName>
</protein>
<reference evidence="1" key="1">
    <citation type="journal article" date="2023" name="PLoS Negl. Trop. Dis.">
        <title>A genome sequence for Biomphalaria pfeifferi, the major vector snail for the human-infecting parasite Schistosoma mansoni.</title>
        <authorList>
            <person name="Bu L."/>
            <person name="Lu L."/>
            <person name="Laidemitt M.R."/>
            <person name="Zhang S.M."/>
            <person name="Mutuku M."/>
            <person name="Mkoji G."/>
            <person name="Steinauer M."/>
            <person name="Loker E.S."/>
        </authorList>
    </citation>
    <scope>NUCLEOTIDE SEQUENCE</scope>
    <source>
        <strain evidence="1">KasaAsao</strain>
    </source>
</reference>
<organism evidence="1 2">
    <name type="scientific">Biomphalaria pfeifferi</name>
    <name type="common">Bloodfluke planorb</name>
    <name type="synonym">Freshwater snail</name>
    <dbReference type="NCBI Taxonomy" id="112525"/>
    <lineage>
        <taxon>Eukaryota</taxon>
        <taxon>Metazoa</taxon>
        <taxon>Spiralia</taxon>
        <taxon>Lophotrochozoa</taxon>
        <taxon>Mollusca</taxon>
        <taxon>Gastropoda</taxon>
        <taxon>Heterobranchia</taxon>
        <taxon>Euthyneura</taxon>
        <taxon>Panpulmonata</taxon>
        <taxon>Hygrophila</taxon>
        <taxon>Lymnaeoidea</taxon>
        <taxon>Planorbidae</taxon>
        <taxon>Biomphalaria</taxon>
    </lineage>
</organism>
<dbReference type="EMBL" id="JASAOG010000093">
    <property type="protein sequence ID" value="KAK0052598.1"/>
    <property type="molecule type" value="Genomic_DNA"/>
</dbReference>
<evidence type="ECO:0000313" key="2">
    <source>
        <dbReference type="Proteomes" id="UP001233172"/>
    </source>
</evidence>
<dbReference type="Proteomes" id="UP001233172">
    <property type="component" value="Unassembled WGS sequence"/>
</dbReference>
<reference evidence="1" key="2">
    <citation type="submission" date="2023-04" db="EMBL/GenBank/DDBJ databases">
        <authorList>
            <person name="Bu L."/>
            <person name="Lu L."/>
            <person name="Laidemitt M.R."/>
            <person name="Zhang S.M."/>
            <person name="Mutuku M."/>
            <person name="Mkoji G."/>
            <person name="Steinauer M."/>
            <person name="Loker E.S."/>
        </authorList>
    </citation>
    <scope>NUCLEOTIDE SEQUENCE</scope>
    <source>
        <strain evidence="1">KasaAsao</strain>
        <tissue evidence="1">Whole Snail</tissue>
    </source>
</reference>
<comment type="caution">
    <text evidence="1">The sequence shown here is derived from an EMBL/GenBank/DDBJ whole genome shotgun (WGS) entry which is preliminary data.</text>
</comment>
<name>A0AAD8BEM0_BIOPF</name>
<evidence type="ECO:0000313" key="1">
    <source>
        <dbReference type="EMBL" id="KAK0052598.1"/>
    </source>
</evidence>
<sequence length="106" mass="11924">MRDSNNSIPPMIGNLCRCQESATSPLPCPIPRSQDVSGKYIDTSQAHVTTVSTPGDNGQLMRISWRETPGWRQLLFRLLALIERCTSVQTNTFQARYFFFDVTPAS</sequence>
<accession>A0AAD8BEM0</accession>